<accession>A0ABR8DWR5</accession>
<evidence type="ECO:0000313" key="3">
    <source>
        <dbReference type="Proteomes" id="UP000623440"/>
    </source>
</evidence>
<reference evidence="2 3" key="1">
    <citation type="journal article" date="2020" name="ISME J.">
        <title>Comparative genomics reveals insights into cyanobacterial evolution and habitat adaptation.</title>
        <authorList>
            <person name="Chen M.Y."/>
            <person name="Teng W.K."/>
            <person name="Zhao L."/>
            <person name="Hu C.X."/>
            <person name="Zhou Y.K."/>
            <person name="Han B.P."/>
            <person name="Song L.R."/>
            <person name="Shu W.S."/>
        </authorList>
    </citation>
    <scope>NUCLEOTIDE SEQUENCE [LARGE SCALE GENOMIC DNA]</scope>
    <source>
        <strain evidence="2 3">FACHB-838</strain>
    </source>
</reference>
<dbReference type="Gene3D" id="3.40.50.1820">
    <property type="entry name" value="alpha/beta hydrolase"/>
    <property type="match status" value="1"/>
</dbReference>
<dbReference type="Pfam" id="PF01738">
    <property type="entry name" value="DLH"/>
    <property type="match status" value="1"/>
</dbReference>
<dbReference type="EMBL" id="JACJSI010000093">
    <property type="protein sequence ID" value="MBD2533360.1"/>
    <property type="molecule type" value="Genomic_DNA"/>
</dbReference>
<dbReference type="SUPFAM" id="SSF53474">
    <property type="entry name" value="alpha/beta-Hydrolases"/>
    <property type="match status" value="1"/>
</dbReference>
<dbReference type="PANTHER" id="PTHR46623">
    <property type="entry name" value="CARBOXYMETHYLENEBUTENOLIDASE-RELATED"/>
    <property type="match status" value="1"/>
</dbReference>
<keyword evidence="3" id="KW-1185">Reference proteome</keyword>
<dbReference type="InterPro" id="IPR051049">
    <property type="entry name" value="Dienelactone_hydrolase-like"/>
</dbReference>
<evidence type="ECO:0000313" key="2">
    <source>
        <dbReference type="EMBL" id="MBD2533360.1"/>
    </source>
</evidence>
<name>A0ABR8DWR5_9NOSO</name>
<dbReference type="PANTHER" id="PTHR46623:SF6">
    <property type="entry name" value="ALPHA_BETA-HYDROLASES SUPERFAMILY PROTEIN"/>
    <property type="match status" value="1"/>
</dbReference>
<evidence type="ECO:0000259" key="1">
    <source>
        <dbReference type="Pfam" id="PF01738"/>
    </source>
</evidence>
<dbReference type="GO" id="GO:0016787">
    <property type="term" value="F:hydrolase activity"/>
    <property type="evidence" value="ECO:0007669"/>
    <property type="project" value="UniProtKB-KW"/>
</dbReference>
<dbReference type="InterPro" id="IPR029058">
    <property type="entry name" value="AB_hydrolase_fold"/>
</dbReference>
<organism evidence="2 3">
    <name type="scientific">Nostoc flagelliforme FACHB-838</name>
    <dbReference type="NCBI Taxonomy" id="2692904"/>
    <lineage>
        <taxon>Bacteria</taxon>
        <taxon>Bacillati</taxon>
        <taxon>Cyanobacteriota</taxon>
        <taxon>Cyanophyceae</taxon>
        <taxon>Nostocales</taxon>
        <taxon>Nostocaceae</taxon>
        <taxon>Nostoc</taxon>
    </lineage>
</organism>
<gene>
    <name evidence="2" type="ORF">H6G97_28885</name>
</gene>
<dbReference type="RefSeq" id="WP_190943938.1">
    <property type="nucleotide sequence ID" value="NZ_JACJSI010000093.1"/>
</dbReference>
<dbReference type="InterPro" id="IPR002925">
    <property type="entry name" value="Dienelactn_hydro"/>
</dbReference>
<protein>
    <submittedName>
        <fullName evidence="2">Dienelactone hydrolase family protein</fullName>
    </submittedName>
</protein>
<proteinExistence type="predicted"/>
<dbReference type="Proteomes" id="UP000623440">
    <property type="component" value="Unassembled WGS sequence"/>
</dbReference>
<comment type="caution">
    <text evidence="2">The sequence shown here is derived from an EMBL/GenBank/DDBJ whole genome shotgun (WGS) entry which is preliminary data.</text>
</comment>
<sequence length="267" mass="29945">MLETTNIEINTSYVKVPNDDLKIDAYLAQPAQNGTFGAVIVFPEIFGINSNIRDITELIAKQGYIAIAPAMYQRVAPGFKADFSAEDVGFSPEAYRLGLEYYQQVKYQEIFSDIQATITYVKTLPNVKDDAIGVIGFCFGGHVAYMAATLPDIKATASFYGGGITTSSYGEETPTINRTSDIKGTIYAFFGTRDTLVSQEENEQIEPELKKNQIKYRIFRYDAGHGFFAGFFKDKYPFLEQHPSYNPEAAPDAWQHVIELFQNHLQN</sequence>
<keyword evidence="2" id="KW-0378">Hydrolase</keyword>
<feature type="domain" description="Dienelactone hydrolase" evidence="1">
    <location>
        <begin position="23"/>
        <end position="264"/>
    </location>
</feature>